<dbReference type="AlphaFoldDB" id="A0A139SPR1"/>
<dbReference type="SUPFAM" id="SSF46689">
    <property type="entry name" value="Homeodomain-like"/>
    <property type="match status" value="1"/>
</dbReference>
<dbReference type="RefSeq" id="WP_068629476.1">
    <property type="nucleotide sequence ID" value="NZ_LSZQ01000030.1"/>
</dbReference>
<name>A0A139SPR1_9BACT</name>
<accession>A0A139SPR1</accession>
<comment type="caution">
    <text evidence="1">The sequence shown here is derived from an EMBL/GenBank/DDBJ whole genome shotgun (WGS) entry which is preliminary data.</text>
</comment>
<sequence length="197" mass="21432">MPVPSHSPAPRGRPRSITRERIADAGIALGLPHITFTGLAAELGVSHMALYKHVPNLEALKCLVAEEIFGRWEIPQVDGSGQTTLADYLEHFVTSLRALVRANPGLAPWLLRRSATTQPMLAKIDHHHRAVAQAWGLSQTQARWMLTTVAFHCIAVADTVYSVQACGCAAEENEIEQECTKGLHALITGTLALVKTM</sequence>
<reference evidence="2" key="1">
    <citation type="submission" date="2016-02" db="EMBL/GenBank/DDBJ databases">
        <authorList>
            <person name="Sanders J.G."/>
            <person name="Lin J.Y."/>
            <person name="Wertz J.T."/>
            <person name="Russell J.A."/>
            <person name="Moreau C.S."/>
            <person name="Powell S."/>
        </authorList>
    </citation>
    <scope>NUCLEOTIDE SEQUENCE [LARGE SCALE GENOMIC DNA]</scope>
    <source>
        <strain evidence="2">CAG34</strain>
    </source>
</reference>
<dbReference type="Gene3D" id="1.10.357.10">
    <property type="entry name" value="Tetracycline Repressor, domain 2"/>
    <property type="match status" value="1"/>
</dbReference>
<dbReference type="InterPro" id="IPR009057">
    <property type="entry name" value="Homeodomain-like_sf"/>
</dbReference>
<evidence type="ECO:0000313" key="2">
    <source>
        <dbReference type="Proteomes" id="UP000070058"/>
    </source>
</evidence>
<evidence type="ECO:0000313" key="1">
    <source>
        <dbReference type="EMBL" id="KXU36523.1"/>
    </source>
</evidence>
<keyword evidence="2" id="KW-1185">Reference proteome</keyword>
<dbReference type="STRING" id="1548207.AXK11_03985"/>
<protein>
    <submittedName>
        <fullName evidence="1">TetR family transcriptional regulator</fullName>
    </submittedName>
</protein>
<dbReference type="OrthoDB" id="329481at2"/>
<organism evidence="1 2">
    <name type="scientific">Cephaloticoccus primus</name>
    <dbReference type="NCBI Taxonomy" id="1548207"/>
    <lineage>
        <taxon>Bacteria</taxon>
        <taxon>Pseudomonadati</taxon>
        <taxon>Verrucomicrobiota</taxon>
        <taxon>Opitutia</taxon>
        <taxon>Opitutales</taxon>
        <taxon>Opitutaceae</taxon>
        <taxon>Cephaloticoccus</taxon>
    </lineage>
</organism>
<dbReference type="EMBL" id="LSZQ01000030">
    <property type="protein sequence ID" value="KXU36523.1"/>
    <property type="molecule type" value="Genomic_DNA"/>
</dbReference>
<dbReference type="InterPro" id="IPR036271">
    <property type="entry name" value="Tet_transcr_reg_TetR-rel_C_sf"/>
</dbReference>
<dbReference type="SUPFAM" id="SSF48498">
    <property type="entry name" value="Tetracyclin repressor-like, C-terminal domain"/>
    <property type="match status" value="1"/>
</dbReference>
<gene>
    <name evidence="1" type="ORF">AXK11_03985</name>
</gene>
<proteinExistence type="predicted"/>
<dbReference type="Proteomes" id="UP000070058">
    <property type="component" value="Unassembled WGS sequence"/>
</dbReference>